<dbReference type="Gene3D" id="1.20.970.10">
    <property type="entry name" value="Transferase, Pyrimidine Nucleoside Phosphorylase, Chain C"/>
    <property type="match status" value="1"/>
</dbReference>
<comment type="caution">
    <text evidence="8">Lacks conserved residue(s) required for the propagation of feature annotation.</text>
</comment>
<reference evidence="11" key="1">
    <citation type="journal article" date="2014" name="Genome Biol. Evol.">
        <title>Pangenome evidence for extensive interdomain horizontal transfer affecting lineage core and shell genes in uncultured planktonic thaumarchaeota and euryarchaeota.</title>
        <authorList>
            <person name="Deschamps P."/>
            <person name="Zivanovic Y."/>
            <person name="Moreira D."/>
            <person name="Rodriguez-Valera F."/>
            <person name="Lopez-Garcia P."/>
        </authorList>
    </citation>
    <scope>NUCLEOTIDE SEQUENCE</scope>
</reference>
<comment type="cofactor">
    <cofactor evidence="8">
        <name>Mg(2+)</name>
        <dbReference type="ChEBI" id="CHEBI:18420"/>
    </cofactor>
    <text evidence="8">Binds 2 magnesium ions per monomer.</text>
</comment>
<dbReference type="InterPro" id="IPR017459">
    <property type="entry name" value="Glycosyl_Trfase_fam3_N_dom"/>
</dbReference>
<evidence type="ECO:0000313" key="11">
    <source>
        <dbReference type="EMBL" id="AIF04068.1"/>
    </source>
</evidence>
<dbReference type="GO" id="GO:0004048">
    <property type="term" value="F:anthranilate phosphoribosyltransferase activity"/>
    <property type="evidence" value="ECO:0007669"/>
    <property type="project" value="UniProtKB-UniRule"/>
</dbReference>
<feature type="binding site" evidence="8">
    <location>
        <position position="89"/>
    </location>
    <ligand>
        <name>5-phospho-alpha-D-ribose 1-diphosphate</name>
        <dbReference type="ChEBI" id="CHEBI:58017"/>
    </ligand>
</feature>
<keyword evidence="4 8" id="KW-0328">Glycosyltransferase</keyword>
<comment type="catalytic activity">
    <reaction evidence="8">
        <text>N-(5-phospho-beta-D-ribosyl)anthranilate + diphosphate = 5-phospho-alpha-D-ribose 1-diphosphate + anthranilate</text>
        <dbReference type="Rhea" id="RHEA:11768"/>
        <dbReference type="ChEBI" id="CHEBI:16567"/>
        <dbReference type="ChEBI" id="CHEBI:18277"/>
        <dbReference type="ChEBI" id="CHEBI:33019"/>
        <dbReference type="ChEBI" id="CHEBI:58017"/>
        <dbReference type="EC" id="2.4.2.18"/>
    </reaction>
</comment>
<comment type="similarity">
    <text evidence="8">Belongs to the anthranilate phosphoribosyltransferase family.</text>
</comment>
<keyword evidence="8" id="KW-0479">Metal-binding</keyword>
<accession>A0A075GQT2</accession>
<dbReference type="InterPro" id="IPR000312">
    <property type="entry name" value="Glycosyl_Trfase_fam3"/>
</dbReference>
<comment type="pathway">
    <text evidence="1 8">Amino-acid biosynthesis; L-tryptophan biosynthesis; L-tryptophan from chorismate: step 2/5.</text>
</comment>
<evidence type="ECO:0000259" key="10">
    <source>
        <dbReference type="Pfam" id="PF02885"/>
    </source>
</evidence>
<dbReference type="FunFam" id="3.40.1030.10:FF:000002">
    <property type="entry name" value="Anthranilate phosphoribosyltransferase"/>
    <property type="match status" value="1"/>
</dbReference>
<feature type="binding site" evidence="8">
    <location>
        <position position="226"/>
    </location>
    <ligand>
        <name>Mg(2+)</name>
        <dbReference type="ChEBI" id="CHEBI:18420"/>
        <label>2</label>
    </ligand>
</feature>
<feature type="binding site" evidence="8">
    <location>
        <begin position="109"/>
        <end position="117"/>
    </location>
    <ligand>
        <name>5-phospho-alpha-D-ribose 1-diphosphate</name>
        <dbReference type="ChEBI" id="CHEBI:58017"/>
    </ligand>
</feature>
<dbReference type="Pfam" id="PF00591">
    <property type="entry name" value="Glycos_transf_3"/>
    <property type="match status" value="1"/>
</dbReference>
<evidence type="ECO:0000256" key="3">
    <source>
        <dbReference type="ARBA" id="ARBA00022605"/>
    </source>
</evidence>
<feature type="binding site" evidence="8">
    <location>
        <position position="112"/>
    </location>
    <ligand>
        <name>anthranilate</name>
        <dbReference type="ChEBI" id="CHEBI:16567"/>
        <label>1</label>
    </ligand>
</feature>
<keyword evidence="5 8" id="KW-0808">Transferase</keyword>
<organism evidence="11">
    <name type="scientific">uncultured marine thaumarchaeote KM3_170_F12</name>
    <dbReference type="NCBI Taxonomy" id="1456046"/>
    <lineage>
        <taxon>Archaea</taxon>
        <taxon>Nitrososphaerota</taxon>
        <taxon>environmental samples</taxon>
    </lineage>
</organism>
<name>A0A075GQT2_9ARCH</name>
<dbReference type="Pfam" id="PF02885">
    <property type="entry name" value="Glycos_trans_3N"/>
    <property type="match status" value="1"/>
</dbReference>
<dbReference type="EMBL" id="KF900698">
    <property type="protein sequence ID" value="AIF04068.1"/>
    <property type="molecule type" value="Genomic_DNA"/>
</dbReference>
<dbReference type="InterPro" id="IPR036320">
    <property type="entry name" value="Glycosyl_Trfase_fam3_N_dom_sf"/>
</dbReference>
<dbReference type="GO" id="GO:0005829">
    <property type="term" value="C:cytosol"/>
    <property type="evidence" value="ECO:0007669"/>
    <property type="project" value="TreeGrafter"/>
</dbReference>
<evidence type="ECO:0000256" key="6">
    <source>
        <dbReference type="ARBA" id="ARBA00022822"/>
    </source>
</evidence>
<proteinExistence type="inferred from homology"/>
<evidence type="ECO:0000256" key="5">
    <source>
        <dbReference type="ARBA" id="ARBA00022679"/>
    </source>
</evidence>
<feature type="binding site" evidence="8">
    <location>
        <position position="93"/>
    </location>
    <ligand>
        <name>Mg(2+)</name>
        <dbReference type="ChEBI" id="CHEBI:18420"/>
        <label>1</label>
    </ligand>
</feature>
<dbReference type="SUPFAM" id="SSF47648">
    <property type="entry name" value="Nucleoside phosphorylase/phosphoribosyltransferase N-terminal domain"/>
    <property type="match status" value="1"/>
</dbReference>
<feature type="binding site" evidence="8">
    <location>
        <begin position="84"/>
        <end position="85"/>
    </location>
    <ligand>
        <name>5-phospho-alpha-D-ribose 1-diphosphate</name>
        <dbReference type="ChEBI" id="CHEBI:58017"/>
    </ligand>
</feature>
<comment type="function">
    <text evidence="8">Catalyzes the transfer of the phosphoribosyl group of 5-phosphorylribose-1-pyrophosphate (PRPP) to anthranilate to yield N-(5'-phosphoribosyl)-anthranilate (PRA).</text>
</comment>
<dbReference type="GO" id="GO:0000162">
    <property type="term" value="P:L-tryptophan biosynthetic process"/>
    <property type="evidence" value="ECO:0007669"/>
    <property type="project" value="UniProtKB-UniRule"/>
</dbReference>
<keyword evidence="3 8" id="KW-0028">Amino-acid biosynthesis</keyword>
<dbReference type="InterPro" id="IPR035902">
    <property type="entry name" value="Nuc_phospho_transferase"/>
</dbReference>
<keyword evidence="6 8" id="KW-0822">Tryptophan biosynthesis</keyword>
<feature type="domain" description="Glycosyl transferase family 3 N-terminal" evidence="10">
    <location>
        <begin position="3"/>
        <end position="63"/>
    </location>
</feature>
<keyword evidence="8" id="KW-0460">Magnesium</keyword>
<evidence type="ECO:0000256" key="1">
    <source>
        <dbReference type="ARBA" id="ARBA00004907"/>
    </source>
</evidence>
<dbReference type="SUPFAM" id="SSF52418">
    <property type="entry name" value="Nucleoside phosphorylase/phosphoribosyltransferase catalytic domain"/>
    <property type="match status" value="1"/>
</dbReference>
<comment type="subunit">
    <text evidence="8">Homodimer.</text>
</comment>
<feature type="binding site" evidence="8">
    <location>
        <position position="81"/>
    </location>
    <ligand>
        <name>5-phospho-alpha-D-ribose 1-diphosphate</name>
        <dbReference type="ChEBI" id="CHEBI:58017"/>
    </ligand>
</feature>
<sequence>MIKDFTQQLSRGNSLTIDQMTNVMNEILGGTQNDQDVAEFLKNLTQKGESDDELLAMLNKMEEYSLHISPNCKGKIIDVCGTGGDNLKTFNISTAASFVIAGAGGNVAKHGNRSISGISGSADIFEYFGFDLNSEPNKVNETIEKFGIGFMFAQKFHPAMKNVANARKVVGGRTAFNLLGPLTNPAMVKNQLIGVFSEDYQERIVKILQRKNAETIMTVRSADGMDELSTTSKNQICMLKNNVITKMTIDPQEVGLQKGSIADIQINSKEDALKSFVNVLNDTANKTKIEITALNAAGGLIVSDIVDSFDDAVELALNTIHSGKAFDKLKNFVKNCGDIKKLEGVEKS</sequence>
<dbReference type="EC" id="2.4.2.18" evidence="2 8"/>
<feature type="binding site" evidence="8">
    <location>
        <position position="81"/>
    </location>
    <ligand>
        <name>anthranilate</name>
        <dbReference type="ChEBI" id="CHEBI:16567"/>
        <label>1</label>
    </ligand>
</feature>
<dbReference type="PANTHER" id="PTHR43285:SF2">
    <property type="entry name" value="ANTHRANILATE PHOSPHORIBOSYLTRANSFERASE"/>
    <property type="match status" value="1"/>
</dbReference>
<dbReference type="InterPro" id="IPR005940">
    <property type="entry name" value="Anthranilate_Pribosyl_Tfrase"/>
</dbReference>
<dbReference type="NCBIfam" id="TIGR01245">
    <property type="entry name" value="trpD"/>
    <property type="match status" value="1"/>
</dbReference>
<dbReference type="UniPathway" id="UPA00035">
    <property type="reaction ID" value="UER00041"/>
</dbReference>
<feature type="domain" description="Glycosyl transferase family 3" evidence="9">
    <location>
        <begin position="74"/>
        <end position="325"/>
    </location>
</feature>
<dbReference type="AlphaFoldDB" id="A0A075GQT2"/>
<feature type="binding site" evidence="8">
    <location>
        <position position="167"/>
    </location>
    <ligand>
        <name>anthranilate</name>
        <dbReference type="ChEBI" id="CHEBI:16567"/>
        <label>2</label>
    </ligand>
</feature>
<dbReference type="Gene3D" id="3.40.1030.10">
    <property type="entry name" value="Nucleoside phosphorylase/phosphoribosyltransferase catalytic domain"/>
    <property type="match status" value="1"/>
</dbReference>
<dbReference type="HAMAP" id="MF_00211">
    <property type="entry name" value="TrpD"/>
    <property type="match status" value="1"/>
</dbReference>
<evidence type="ECO:0000256" key="4">
    <source>
        <dbReference type="ARBA" id="ARBA00022676"/>
    </source>
</evidence>
<keyword evidence="7 8" id="KW-0057">Aromatic amino acid biosynthesis</keyword>
<gene>
    <name evidence="8 11" type="primary">trpD</name>
</gene>
<dbReference type="PANTHER" id="PTHR43285">
    <property type="entry name" value="ANTHRANILATE PHOSPHORIBOSYLTRANSFERASE"/>
    <property type="match status" value="1"/>
</dbReference>
<dbReference type="GO" id="GO:0000287">
    <property type="term" value="F:magnesium ion binding"/>
    <property type="evidence" value="ECO:0007669"/>
    <property type="project" value="UniProtKB-UniRule"/>
</dbReference>
<evidence type="ECO:0000256" key="8">
    <source>
        <dbReference type="HAMAP-Rule" id="MF_00211"/>
    </source>
</evidence>
<feature type="binding site" evidence="8">
    <location>
        <position position="121"/>
    </location>
    <ligand>
        <name>5-phospho-alpha-D-ribose 1-diphosphate</name>
        <dbReference type="ChEBI" id="CHEBI:58017"/>
    </ligand>
</feature>
<evidence type="ECO:0000256" key="2">
    <source>
        <dbReference type="ARBA" id="ARBA00011948"/>
    </source>
</evidence>
<protein>
    <recommendedName>
        <fullName evidence="2 8">Anthranilate phosphoribosyltransferase</fullName>
        <ecNumber evidence="2 8">2.4.2.18</ecNumber>
    </recommendedName>
</protein>
<feature type="binding site" evidence="8">
    <location>
        <begin position="91"/>
        <end position="94"/>
    </location>
    <ligand>
        <name>5-phospho-alpha-D-ribose 1-diphosphate</name>
        <dbReference type="ChEBI" id="CHEBI:58017"/>
    </ligand>
</feature>
<feature type="binding site" evidence="8">
    <location>
        <position position="227"/>
    </location>
    <ligand>
        <name>Mg(2+)</name>
        <dbReference type="ChEBI" id="CHEBI:18420"/>
        <label>1</label>
    </ligand>
</feature>
<evidence type="ECO:0000259" key="9">
    <source>
        <dbReference type="Pfam" id="PF00591"/>
    </source>
</evidence>
<evidence type="ECO:0000256" key="7">
    <source>
        <dbReference type="ARBA" id="ARBA00023141"/>
    </source>
</evidence>
<feature type="binding site" evidence="8">
    <location>
        <position position="227"/>
    </location>
    <ligand>
        <name>Mg(2+)</name>
        <dbReference type="ChEBI" id="CHEBI:18420"/>
        <label>2</label>
    </ligand>
</feature>